<evidence type="ECO:0000256" key="1">
    <source>
        <dbReference type="SAM" id="Phobius"/>
    </source>
</evidence>
<accession>A0A1L7WP91</accession>
<keyword evidence="1" id="KW-0812">Transmembrane</keyword>
<keyword evidence="1" id="KW-1133">Transmembrane helix</keyword>
<gene>
    <name evidence="2" type="ORF">PAC_04435</name>
</gene>
<name>A0A1L7WP91_9HELO</name>
<sequence length="144" mass="16106">MDAASSTAADLATATAPSPSATATSIAEDFSWLSIKDVFLMTVLYVWYMFLFIACFAIVVGGLWLACMLVVLTFQWLVKKGPDFYSNQKEKLEKYWESSRERLIARQNGVRATNQPDAGQVQMGAFEGEEEENEVRAKFGRETV</sequence>
<feature type="transmembrane region" description="Helical" evidence="1">
    <location>
        <begin position="47"/>
        <end position="72"/>
    </location>
</feature>
<evidence type="ECO:0000313" key="2">
    <source>
        <dbReference type="EMBL" id="CZR54551.1"/>
    </source>
</evidence>
<organism evidence="2 3">
    <name type="scientific">Phialocephala subalpina</name>
    <dbReference type="NCBI Taxonomy" id="576137"/>
    <lineage>
        <taxon>Eukaryota</taxon>
        <taxon>Fungi</taxon>
        <taxon>Dikarya</taxon>
        <taxon>Ascomycota</taxon>
        <taxon>Pezizomycotina</taxon>
        <taxon>Leotiomycetes</taxon>
        <taxon>Helotiales</taxon>
        <taxon>Mollisiaceae</taxon>
        <taxon>Phialocephala</taxon>
        <taxon>Phialocephala fortinii species complex</taxon>
    </lineage>
</organism>
<keyword evidence="1" id="KW-0472">Membrane</keyword>
<dbReference type="AlphaFoldDB" id="A0A1L7WP91"/>
<protein>
    <submittedName>
        <fullName evidence="2">Uncharacterized protein</fullName>
    </submittedName>
</protein>
<dbReference type="EMBL" id="FJOG01000005">
    <property type="protein sequence ID" value="CZR54551.1"/>
    <property type="molecule type" value="Genomic_DNA"/>
</dbReference>
<dbReference type="OrthoDB" id="3548516at2759"/>
<proteinExistence type="predicted"/>
<evidence type="ECO:0000313" key="3">
    <source>
        <dbReference type="Proteomes" id="UP000184330"/>
    </source>
</evidence>
<dbReference type="Proteomes" id="UP000184330">
    <property type="component" value="Unassembled WGS sequence"/>
</dbReference>
<reference evidence="2 3" key="1">
    <citation type="submission" date="2016-03" db="EMBL/GenBank/DDBJ databases">
        <authorList>
            <person name="Ploux O."/>
        </authorList>
    </citation>
    <scope>NUCLEOTIDE SEQUENCE [LARGE SCALE GENOMIC DNA]</scope>
    <source>
        <strain evidence="2 3">UAMH 11012</strain>
    </source>
</reference>
<keyword evidence="3" id="KW-1185">Reference proteome</keyword>